<accession>A0A1Y1VIZ3</accession>
<comment type="caution">
    <text evidence="5">The sequence shown here is derived from an EMBL/GenBank/DDBJ whole genome shotgun (WGS) entry which is preliminary data.</text>
</comment>
<reference evidence="5 6" key="2">
    <citation type="submission" date="2016-08" db="EMBL/GenBank/DDBJ databases">
        <title>Pervasive Adenine N6-methylation of Active Genes in Fungi.</title>
        <authorList>
            <consortium name="DOE Joint Genome Institute"/>
            <person name="Mondo S.J."/>
            <person name="Dannebaum R.O."/>
            <person name="Kuo R.C."/>
            <person name="Labutti K."/>
            <person name="Haridas S."/>
            <person name="Kuo A."/>
            <person name="Salamov A."/>
            <person name="Ahrendt S.R."/>
            <person name="Lipzen A."/>
            <person name="Sullivan W."/>
            <person name="Andreopoulos W.B."/>
            <person name="Clum A."/>
            <person name="Lindquist E."/>
            <person name="Daum C."/>
            <person name="Ramamoorthy G.K."/>
            <person name="Gryganskyi A."/>
            <person name="Culley D."/>
            <person name="Magnuson J.K."/>
            <person name="James T.Y."/>
            <person name="O'Malley M.A."/>
            <person name="Stajich J.E."/>
            <person name="Spatafora J.W."/>
            <person name="Visel A."/>
            <person name="Grigoriev I.V."/>
        </authorList>
    </citation>
    <scope>NUCLEOTIDE SEQUENCE [LARGE SCALE GENOMIC DNA]</scope>
    <source>
        <strain evidence="6">finn</strain>
    </source>
</reference>
<dbReference type="PROSITE" id="PS00122">
    <property type="entry name" value="CARBOXYLESTERASE_B_1"/>
    <property type="match status" value="1"/>
</dbReference>
<comment type="similarity">
    <text evidence="1 3">Belongs to the type-B carboxylesterase/lipase family.</text>
</comment>
<evidence type="ECO:0000313" key="5">
    <source>
        <dbReference type="EMBL" id="ORX57691.1"/>
    </source>
</evidence>
<dbReference type="InterPro" id="IPR002018">
    <property type="entry name" value="CarbesteraseB"/>
</dbReference>
<sequence>MEWECEAGTFSGFETEYCINVNGIRYANSERYGKPVPYKYNENVYECKSSPFGIQLRSAVENYVSGVEYENYPQEENCQYLSITMPKNVNKESKLPVMVFIHGGSFKNGGCDSKFYDREPMVKENQIIHVGINYRLGVFGFLRDKNGNMSNNGLFDIIEGLKWIKKNISSFGGNPDNITIYGHSAGGYAVRCVMLSKGTEQLYQRAIIQSDPIGTMYNRENMENKMLEELNQLPIDATIEQLKECQGNIERNVTEKGNPKYMIFAPHFGIDPLPKIEDIPKRLQEIAPSHPLFIGNTTREWSIYYAAKDIYYEDSEPEIKSITNSLYHEPTTKFAKQYKEAGGKTYRYIFSWDDKDCSYKNKRVGAAHLSDVILLFGGFGTVGREMTLNLSEKEIIEKGKPLRELWANFAKNGTFNKMKIDGIIDIQKL</sequence>
<dbReference type="GO" id="GO:0016787">
    <property type="term" value="F:hydrolase activity"/>
    <property type="evidence" value="ECO:0007669"/>
    <property type="project" value="UniProtKB-KW"/>
</dbReference>
<dbReference type="Pfam" id="PF00135">
    <property type="entry name" value="COesterase"/>
    <property type="match status" value="2"/>
</dbReference>
<keyword evidence="2 3" id="KW-0378">Hydrolase</keyword>
<dbReference type="SUPFAM" id="SSF53474">
    <property type="entry name" value="alpha/beta-Hydrolases"/>
    <property type="match status" value="1"/>
</dbReference>
<dbReference type="Gene3D" id="3.40.50.1820">
    <property type="entry name" value="alpha/beta hydrolase"/>
    <property type="match status" value="1"/>
</dbReference>
<dbReference type="PANTHER" id="PTHR11559">
    <property type="entry name" value="CARBOXYLESTERASE"/>
    <property type="match status" value="1"/>
</dbReference>
<proteinExistence type="inferred from homology"/>
<protein>
    <recommendedName>
        <fullName evidence="3">Carboxylic ester hydrolase</fullName>
        <ecNumber evidence="3">3.1.1.-</ecNumber>
    </recommendedName>
</protein>
<dbReference type="EC" id="3.1.1.-" evidence="3"/>
<name>A0A1Y1VIZ3_9FUNG</name>
<dbReference type="InterPro" id="IPR050309">
    <property type="entry name" value="Type-B_Carboxylest/Lipase"/>
</dbReference>
<reference evidence="5 6" key="1">
    <citation type="submission" date="2016-08" db="EMBL/GenBank/DDBJ databases">
        <title>Genomes of anaerobic fungi encode conserved fungal cellulosomes for biomass hydrolysis.</title>
        <authorList>
            <consortium name="DOE Joint Genome Institute"/>
            <person name="Haitjema C.H."/>
            <person name="Gilmore S.P."/>
            <person name="Henske J.K."/>
            <person name="Solomon K.V."/>
            <person name="De Groot R."/>
            <person name="Kuo A."/>
            <person name="Mondo S.J."/>
            <person name="Salamov A.A."/>
            <person name="Labutti K."/>
            <person name="Zhao Z."/>
            <person name="Chiniquy J."/>
            <person name="Barry K."/>
            <person name="Brewer H.M."/>
            <person name="Purvine S.O."/>
            <person name="Wright A.T."/>
            <person name="Boxma B."/>
            <person name="Van Alen T."/>
            <person name="Hackstein J.H."/>
            <person name="Baker S.E."/>
            <person name="Grigoriev I.V."/>
            <person name="O'Malley M.A."/>
        </authorList>
    </citation>
    <scope>NUCLEOTIDE SEQUENCE [LARGE SCALE GENOMIC DNA]</scope>
    <source>
        <strain evidence="6">finn</strain>
    </source>
</reference>
<evidence type="ECO:0000256" key="2">
    <source>
        <dbReference type="ARBA" id="ARBA00022801"/>
    </source>
</evidence>
<feature type="domain" description="Carboxylesterase type B" evidence="4">
    <location>
        <begin position="320"/>
        <end position="417"/>
    </location>
</feature>
<evidence type="ECO:0000259" key="4">
    <source>
        <dbReference type="Pfam" id="PF00135"/>
    </source>
</evidence>
<dbReference type="InterPro" id="IPR019826">
    <property type="entry name" value="Carboxylesterase_B_AS"/>
</dbReference>
<evidence type="ECO:0000256" key="3">
    <source>
        <dbReference type="RuleBase" id="RU361235"/>
    </source>
</evidence>
<feature type="domain" description="Carboxylesterase type B" evidence="4">
    <location>
        <begin position="22"/>
        <end position="306"/>
    </location>
</feature>
<dbReference type="OrthoDB" id="408631at2759"/>
<dbReference type="EMBL" id="MCFH01000005">
    <property type="protein sequence ID" value="ORX57691.1"/>
    <property type="molecule type" value="Genomic_DNA"/>
</dbReference>
<dbReference type="InterPro" id="IPR029058">
    <property type="entry name" value="AB_hydrolase_fold"/>
</dbReference>
<dbReference type="STRING" id="1754191.A0A1Y1VIZ3"/>
<evidence type="ECO:0000313" key="6">
    <source>
        <dbReference type="Proteomes" id="UP000193719"/>
    </source>
</evidence>
<keyword evidence="6" id="KW-1185">Reference proteome</keyword>
<dbReference type="AlphaFoldDB" id="A0A1Y1VIZ3"/>
<gene>
    <name evidence="5" type="ORF">BCR36DRAFT_133300</name>
</gene>
<evidence type="ECO:0000256" key="1">
    <source>
        <dbReference type="ARBA" id="ARBA00005964"/>
    </source>
</evidence>
<dbReference type="Proteomes" id="UP000193719">
    <property type="component" value="Unassembled WGS sequence"/>
</dbReference>
<organism evidence="5 6">
    <name type="scientific">Piromyces finnis</name>
    <dbReference type="NCBI Taxonomy" id="1754191"/>
    <lineage>
        <taxon>Eukaryota</taxon>
        <taxon>Fungi</taxon>
        <taxon>Fungi incertae sedis</taxon>
        <taxon>Chytridiomycota</taxon>
        <taxon>Chytridiomycota incertae sedis</taxon>
        <taxon>Neocallimastigomycetes</taxon>
        <taxon>Neocallimastigales</taxon>
        <taxon>Neocallimastigaceae</taxon>
        <taxon>Piromyces</taxon>
    </lineage>
</organism>